<name>A0A3E3JZE6_9FIRM</name>
<dbReference type="SMART" id="SM01012">
    <property type="entry name" value="ANTAR"/>
    <property type="match status" value="1"/>
</dbReference>
<evidence type="ECO:0000259" key="1">
    <source>
        <dbReference type="PROSITE" id="PS50921"/>
    </source>
</evidence>
<dbReference type="Gene3D" id="1.10.10.10">
    <property type="entry name" value="Winged helix-like DNA-binding domain superfamily/Winged helix DNA-binding domain"/>
    <property type="match status" value="1"/>
</dbReference>
<dbReference type="Pfam" id="PF03861">
    <property type="entry name" value="ANTAR"/>
    <property type="match status" value="1"/>
</dbReference>
<feature type="domain" description="ANTAR" evidence="1">
    <location>
        <begin position="116"/>
        <end position="177"/>
    </location>
</feature>
<dbReference type="RefSeq" id="WP_024731960.1">
    <property type="nucleotide sequence ID" value="NZ_BAABYU010000001.1"/>
</dbReference>
<dbReference type="InterPro" id="IPR036388">
    <property type="entry name" value="WH-like_DNA-bd_sf"/>
</dbReference>
<keyword evidence="3" id="KW-1185">Reference proteome</keyword>
<dbReference type="AlphaFoldDB" id="A0A3E3JZE6"/>
<gene>
    <name evidence="2" type="ORF">DW016_14105</name>
</gene>
<proteinExistence type="predicted"/>
<dbReference type="SUPFAM" id="SSF52172">
    <property type="entry name" value="CheY-like"/>
    <property type="match status" value="1"/>
</dbReference>
<dbReference type="InterPro" id="IPR005561">
    <property type="entry name" value="ANTAR"/>
</dbReference>
<evidence type="ECO:0000313" key="3">
    <source>
        <dbReference type="Proteomes" id="UP000261080"/>
    </source>
</evidence>
<dbReference type="EMBL" id="QVLX01000010">
    <property type="protein sequence ID" value="RGE85020.1"/>
    <property type="molecule type" value="Genomic_DNA"/>
</dbReference>
<comment type="caution">
    <text evidence="2">The sequence shown here is derived from an EMBL/GenBank/DDBJ whole genome shotgun (WGS) entry which is preliminary data.</text>
</comment>
<accession>A0A3E3JZE6</accession>
<dbReference type="PROSITE" id="PS50921">
    <property type="entry name" value="ANTAR"/>
    <property type="match status" value="1"/>
</dbReference>
<dbReference type="GO" id="GO:0003723">
    <property type="term" value="F:RNA binding"/>
    <property type="evidence" value="ECO:0007669"/>
    <property type="project" value="InterPro"/>
</dbReference>
<reference evidence="2 3" key="1">
    <citation type="submission" date="2018-08" db="EMBL/GenBank/DDBJ databases">
        <title>A genome reference for cultivated species of the human gut microbiota.</title>
        <authorList>
            <person name="Zou Y."/>
            <person name="Xue W."/>
            <person name="Luo G."/>
        </authorList>
    </citation>
    <scope>NUCLEOTIDE SEQUENCE [LARGE SCALE GENOMIC DNA]</scope>
    <source>
        <strain evidence="2 3">AF37-2AT</strain>
    </source>
</reference>
<sequence length="184" mass="21084">MGSIIIALPRKDTAGKIKEILLHHGFRDVVVVPTAAAALQETGRLSHGIIISGTKLSDMDYTDLLDCLPRYFDLLLLDTTQNVSYRRQPGLIAVTMPVRVLEFVDTVNMMLQNLDRQVVKRKGKKPRRTEKEENYIRNAKSVLMERNHMTEEEAFRYIQKSSMDTGRNMTETAQMILTLIYNEI</sequence>
<dbReference type="Proteomes" id="UP000261080">
    <property type="component" value="Unassembled WGS sequence"/>
</dbReference>
<dbReference type="InterPro" id="IPR011006">
    <property type="entry name" value="CheY-like_superfamily"/>
</dbReference>
<protein>
    <submittedName>
        <fullName evidence="2">ANTAR domain-containing protein</fullName>
    </submittedName>
</protein>
<evidence type="ECO:0000313" key="2">
    <source>
        <dbReference type="EMBL" id="RGE85020.1"/>
    </source>
</evidence>
<organism evidence="2 3">
    <name type="scientific">Sellimonas intestinalis</name>
    <dbReference type="NCBI Taxonomy" id="1653434"/>
    <lineage>
        <taxon>Bacteria</taxon>
        <taxon>Bacillati</taxon>
        <taxon>Bacillota</taxon>
        <taxon>Clostridia</taxon>
        <taxon>Lachnospirales</taxon>
        <taxon>Lachnospiraceae</taxon>
        <taxon>Sellimonas</taxon>
    </lineage>
</organism>
<dbReference type="OrthoDB" id="9808843at2"/>